<dbReference type="Pfam" id="PF00288">
    <property type="entry name" value="GHMP_kinases_N"/>
    <property type="match status" value="1"/>
</dbReference>
<dbReference type="Proteomes" id="UP000739538">
    <property type="component" value="Unassembled WGS sequence"/>
</dbReference>
<evidence type="ECO:0000256" key="1">
    <source>
        <dbReference type="ARBA" id="ARBA00009684"/>
    </source>
</evidence>
<evidence type="ECO:0000313" key="14">
    <source>
        <dbReference type="Proteomes" id="UP000739538"/>
    </source>
</evidence>
<dbReference type="InterPro" id="IPR006204">
    <property type="entry name" value="GHMP_kinase_N_dom"/>
</dbReference>
<accession>A0A956NIL8</accession>
<comment type="similarity">
    <text evidence="1 9">Belongs to the GHMP kinase family. IspE subfamily.</text>
</comment>
<keyword evidence="9" id="KW-0414">Isoprene biosynthesis</keyword>
<dbReference type="InterPro" id="IPR014721">
    <property type="entry name" value="Ribsml_uS5_D2-typ_fold_subgr"/>
</dbReference>
<dbReference type="GO" id="GO:0019288">
    <property type="term" value="P:isopentenyl diphosphate biosynthetic process, methylerythritol 4-phosphate pathway"/>
    <property type="evidence" value="ECO:0007669"/>
    <property type="project" value="UniProtKB-UniRule"/>
</dbReference>
<evidence type="ECO:0000313" key="13">
    <source>
        <dbReference type="EMBL" id="MCA9757769.1"/>
    </source>
</evidence>
<dbReference type="GO" id="GO:0050515">
    <property type="term" value="F:4-(cytidine 5'-diphospho)-2-C-methyl-D-erythritol kinase activity"/>
    <property type="evidence" value="ECO:0007669"/>
    <property type="project" value="UniProtKB-UniRule"/>
</dbReference>
<comment type="catalytic activity">
    <reaction evidence="9">
        <text>4-CDP-2-C-methyl-D-erythritol + ATP = 4-CDP-2-C-methyl-D-erythritol 2-phosphate + ADP + H(+)</text>
        <dbReference type="Rhea" id="RHEA:18437"/>
        <dbReference type="ChEBI" id="CHEBI:15378"/>
        <dbReference type="ChEBI" id="CHEBI:30616"/>
        <dbReference type="ChEBI" id="CHEBI:57823"/>
        <dbReference type="ChEBI" id="CHEBI:57919"/>
        <dbReference type="ChEBI" id="CHEBI:456216"/>
        <dbReference type="EC" id="2.7.1.148"/>
    </reaction>
</comment>
<feature type="domain" description="GHMP kinase N-terminal" evidence="11">
    <location>
        <begin position="114"/>
        <end position="195"/>
    </location>
</feature>
<reference evidence="13" key="1">
    <citation type="submission" date="2020-04" db="EMBL/GenBank/DDBJ databases">
        <authorList>
            <person name="Zhang T."/>
        </authorList>
    </citation>
    <scope>NUCLEOTIDE SEQUENCE</scope>
    <source>
        <strain evidence="13">HKST-UBA02</strain>
    </source>
</reference>
<dbReference type="InterPro" id="IPR004424">
    <property type="entry name" value="IspE"/>
</dbReference>
<evidence type="ECO:0000256" key="8">
    <source>
        <dbReference type="ARBA" id="ARBA00032554"/>
    </source>
</evidence>
<feature type="compositionally biased region" description="Polar residues" evidence="10">
    <location>
        <begin position="86"/>
        <end position="95"/>
    </location>
</feature>
<dbReference type="Pfam" id="PF08544">
    <property type="entry name" value="GHMP_kinases_C"/>
    <property type="match status" value="1"/>
</dbReference>
<comment type="pathway">
    <text evidence="9">Isoprenoid biosynthesis; isopentenyl diphosphate biosynthesis via DXP pathway; isopentenyl diphosphate from 1-deoxy-D-xylulose 5-phosphate: step 3/6.</text>
</comment>
<dbReference type="Gene3D" id="3.30.70.890">
    <property type="entry name" value="GHMP kinase, C-terminal domain"/>
    <property type="match status" value="1"/>
</dbReference>
<keyword evidence="4 9" id="KW-0808">Transferase</keyword>
<feature type="domain" description="GHMP kinase C-terminal" evidence="12">
    <location>
        <begin position="268"/>
        <end position="316"/>
    </location>
</feature>
<dbReference type="InterPro" id="IPR036554">
    <property type="entry name" value="GHMP_kinase_C_sf"/>
</dbReference>
<dbReference type="PANTHER" id="PTHR43527">
    <property type="entry name" value="4-DIPHOSPHOCYTIDYL-2-C-METHYL-D-ERYTHRITOL KINASE, CHLOROPLASTIC"/>
    <property type="match status" value="1"/>
</dbReference>
<proteinExistence type="inferred from homology"/>
<dbReference type="PANTHER" id="PTHR43527:SF2">
    <property type="entry name" value="4-DIPHOSPHOCYTIDYL-2-C-METHYL-D-ERYTHRITOL KINASE, CHLOROPLASTIC"/>
    <property type="match status" value="1"/>
</dbReference>
<feature type="region of interest" description="Disordered" evidence="10">
    <location>
        <begin position="84"/>
        <end position="108"/>
    </location>
</feature>
<dbReference type="HAMAP" id="MF_00061">
    <property type="entry name" value="IspE"/>
    <property type="match status" value="1"/>
</dbReference>
<dbReference type="EC" id="2.7.1.148" evidence="2 9"/>
<evidence type="ECO:0000256" key="2">
    <source>
        <dbReference type="ARBA" id="ARBA00012052"/>
    </source>
</evidence>
<keyword evidence="5 9" id="KW-0547">Nucleotide-binding</keyword>
<protein>
    <recommendedName>
        <fullName evidence="3 9">4-diphosphocytidyl-2-C-methyl-D-erythritol kinase</fullName>
        <shortName evidence="9">CMK</shortName>
        <ecNumber evidence="2 9">2.7.1.148</ecNumber>
    </recommendedName>
    <alternativeName>
        <fullName evidence="8 9">4-(cytidine-5'-diphospho)-2-C-methyl-D-erythritol kinase</fullName>
    </alternativeName>
</protein>
<feature type="binding site" evidence="9">
    <location>
        <begin position="144"/>
        <end position="154"/>
    </location>
    <ligand>
        <name>ATP</name>
        <dbReference type="ChEBI" id="CHEBI:30616"/>
    </ligand>
</feature>
<keyword evidence="7 9" id="KW-0067">ATP-binding</keyword>
<dbReference type="AlphaFoldDB" id="A0A956NIL8"/>
<dbReference type="SUPFAM" id="SSF55060">
    <property type="entry name" value="GHMP Kinase, C-terminal domain"/>
    <property type="match status" value="1"/>
</dbReference>
<evidence type="ECO:0000256" key="10">
    <source>
        <dbReference type="SAM" id="MobiDB-lite"/>
    </source>
</evidence>
<feature type="active site" evidence="9">
    <location>
        <position position="187"/>
    </location>
</feature>
<dbReference type="SUPFAM" id="SSF54211">
    <property type="entry name" value="Ribosomal protein S5 domain 2-like"/>
    <property type="match status" value="1"/>
</dbReference>
<sequence length="346" mass="36043">MTEAPSPEPRGGDPGGCDPGVGVVRVLAPAKINFALEVVGKRPDGYHELATIFQTVSFGDEIEVELAAAGRGIELEVGFEGFEGTGRSQDLTGPTASERAPVGGPPDLGPADANLVVRAADLLLRAAGRANDRRVRLHLTKRIPVGAGLGGGSSDAAATLIALNHLLGSEGVSDHVLHEIAVTLGADVPFFLVGGTCLGTGIGDVLRPLPACPDVSLVVVFPNVAVATSSVFGRLESGLTPPGPLARMSPLDIRPDFWDRDWTDFRNDLEPLVAVDGSVVAELLRTFRRLGSGFSRMSGSGSAVFGVAPDEGQAREWTGRFRAEGFWARAVRPTRAGCRLLESGAG</sequence>
<evidence type="ECO:0000256" key="6">
    <source>
        <dbReference type="ARBA" id="ARBA00022777"/>
    </source>
</evidence>
<comment type="function">
    <text evidence="9">Catalyzes the phosphorylation of the position 2 hydroxy group of 4-diphosphocytidyl-2C-methyl-D-erythritol.</text>
</comment>
<dbReference type="GO" id="GO:0016114">
    <property type="term" value="P:terpenoid biosynthetic process"/>
    <property type="evidence" value="ECO:0007669"/>
    <property type="project" value="InterPro"/>
</dbReference>
<dbReference type="Gene3D" id="3.30.230.10">
    <property type="match status" value="1"/>
</dbReference>
<dbReference type="InterPro" id="IPR020568">
    <property type="entry name" value="Ribosomal_Su5_D2-typ_SF"/>
</dbReference>
<evidence type="ECO:0000259" key="11">
    <source>
        <dbReference type="Pfam" id="PF00288"/>
    </source>
</evidence>
<evidence type="ECO:0000256" key="9">
    <source>
        <dbReference type="HAMAP-Rule" id="MF_00061"/>
    </source>
</evidence>
<organism evidence="13 14">
    <name type="scientific">Eiseniibacteriota bacterium</name>
    <dbReference type="NCBI Taxonomy" id="2212470"/>
    <lineage>
        <taxon>Bacteria</taxon>
        <taxon>Candidatus Eiseniibacteriota</taxon>
    </lineage>
</organism>
<evidence type="ECO:0000256" key="7">
    <source>
        <dbReference type="ARBA" id="ARBA00022840"/>
    </source>
</evidence>
<evidence type="ECO:0000256" key="5">
    <source>
        <dbReference type="ARBA" id="ARBA00022741"/>
    </source>
</evidence>
<name>A0A956NIL8_UNCEI</name>
<dbReference type="GO" id="GO:0005524">
    <property type="term" value="F:ATP binding"/>
    <property type="evidence" value="ECO:0007669"/>
    <property type="project" value="UniProtKB-UniRule"/>
</dbReference>
<gene>
    <name evidence="9" type="primary">ispE</name>
    <name evidence="13" type="ORF">KDA27_18355</name>
</gene>
<evidence type="ECO:0000259" key="12">
    <source>
        <dbReference type="Pfam" id="PF08544"/>
    </source>
</evidence>
<reference evidence="13" key="2">
    <citation type="journal article" date="2021" name="Microbiome">
        <title>Successional dynamics and alternative stable states in a saline activated sludge microbial community over 9 years.</title>
        <authorList>
            <person name="Wang Y."/>
            <person name="Ye J."/>
            <person name="Ju F."/>
            <person name="Liu L."/>
            <person name="Boyd J.A."/>
            <person name="Deng Y."/>
            <person name="Parks D.H."/>
            <person name="Jiang X."/>
            <person name="Yin X."/>
            <person name="Woodcroft B.J."/>
            <person name="Tyson G.W."/>
            <person name="Hugenholtz P."/>
            <person name="Polz M.F."/>
            <person name="Zhang T."/>
        </authorList>
    </citation>
    <scope>NUCLEOTIDE SEQUENCE</scope>
    <source>
        <strain evidence="13">HKST-UBA02</strain>
    </source>
</reference>
<dbReference type="PIRSF" id="PIRSF010376">
    <property type="entry name" value="IspE"/>
    <property type="match status" value="1"/>
</dbReference>
<evidence type="ECO:0000256" key="3">
    <source>
        <dbReference type="ARBA" id="ARBA00017473"/>
    </source>
</evidence>
<dbReference type="EMBL" id="JAGQHS010000119">
    <property type="protein sequence ID" value="MCA9757769.1"/>
    <property type="molecule type" value="Genomic_DNA"/>
</dbReference>
<comment type="caution">
    <text evidence="13">The sequence shown here is derived from an EMBL/GenBank/DDBJ whole genome shotgun (WGS) entry which is preliminary data.</text>
</comment>
<keyword evidence="6 9" id="KW-0418">Kinase</keyword>
<evidence type="ECO:0000256" key="4">
    <source>
        <dbReference type="ARBA" id="ARBA00022679"/>
    </source>
</evidence>
<dbReference type="InterPro" id="IPR013750">
    <property type="entry name" value="GHMP_kinase_C_dom"/>
</dbReference>
<feature type="active site" evidence="9">
    <location>
        <position position="31"/>
    </location>
</feature>